<evidence type="ECO:0000313" key="2">
    <source>
        <dbReference type="EMBL" id="SEE26936.1"/>
    </source>
</evidence>
<dbReference type="AlphaFoldDB" id="A0A1H5HFY0"/>
<dbReference type="Proteomes" id="UP000182725">
    <property type="component" value="Unassembled WGS sequence"/>
</dbReference>
<gene>
    <name evidence="2" type="ORF">SAMN04489740_1007</name>
</gene>
<dbReference type="EMBL" id="FNTV01000001">
    <property type="protein sequence ID" value="SEE26936.1"/>
    <property type="molecule type" value="Genomic_DNA"/>
</dbReference>
<protein>
    <recommendedName>
        <fullName evidence="4">Minor tail protein</fullName>
    </recommendedName>
</protein>
<name>A0A1H5HFY0_9MICC</name>
<feature type="signal peptide" evidence="1">
    <location>
        <begin position="1"/>
        <end position="27"/>
    </location>
</feature>
<evidence type="ECO:0008006" key="4">
    <source>
        <dbReference type="Google" id="ProtNLM"/>
    </source>
</evidence>
<proteinExistence type="predicted"/>
<evidence type="ECO:0000313" key="3">
    <source>
        <dbReference type="Proteomes" id="UP000182725"/>
    </source>
</evidence>
<keyword evidence="1" id="KW-0732">Signal</keyword>
<accession>A0A1H5HFY0</accession>
<dbReference type="RefSeq" id="WP_074710833.1">
    <property type="nucleotide sequence ID" value="NZ_FNTV01000001.1"/>
</dbReference>
<sequence length="316" mass="33156">MATPPTSYGYPGSINAAALATWLPAAAAARFSVAGVDDWRVTTQGGLDRGIRINAGTGTGDGIMDVTAEYETMALPLVESGSQWFLVVRRRNWSVPATTVPMIIAGTSAKAIPARSNTPGVESDQPLALCRVQAGQTVVQEIIDLRCWAGNGGVVIADILARDYLARPGADVLLGSTTWRYTIGALGVWTWVDQSPLLLPSAPIAGIAKPDWAPPRTWTGLVTVSKGAGGENREATSATNALGEGGLWFGYNGIPSFSGIYGVQLTGKSGDPTFLHVPAILDVSATRIKFKSRRSDNSNWANGYGAIALAVTVIGW</sequence>
<feature type="chain" id="PRO_5039067471" description="Minor tail protein" evidence="1">
    <location>
        <begin position="28"/>
        <end position="316"/>
    </location>
</feature>
<reference evidence="2 3" key="1">
    <citation type="submission" date="2016-10" db="EMBL/GenBank/DDBJ databases">
        <authorList>
            <person name="de Groot N.N."/>
        </authorList>
    </citation>
    <scope>NUCLEOTIDE SEQUENCE [LARGE SCALE GENOMIC DNA]</scope>
    <source>
        <strain evidence="2 3">DSM 22274</strain>
    </source>
</reference>
<organism evidence="2 3">
    <name type="scientific">Arthrobacter alpinus</name>
    <dbReference type="NCBI Taxonomy" id="656366"/>
    <lineage>
        <taxon>Bacteria</taxon>
        <taxon>Bacillati</taxon>
        <taxon>Actinomycetota</taxon>
        <taxon>Actinomycetes</taxon>
        <taxon>Micrococcales</taxon>
        <taxon>Micrococcaceae</taxon>
        <taxon>Arthrobacter</taxon>
    </lineage>
</organism>
<evidence type="ECO:0000256" key="1">
    <source>
        <dbReference type="SAM" id="SignalP"/>
    </source>
</evidence>